<dbReference type="OrthoDB" id="14446at2759"/>
<accession>A0A7S3ZTH6</accession>
<dbReference type="InterPro" id="IPR017932">
    <property type="entry name" value="GATase_2_dom"/>
</dbReference>
<dbReference type="Pfam" id="PF13522">
    <property type="entry name" value="GATase_6"/>
    <property type="match status" value="1"/>
</dbReference>
<keyword evidence="1" id="KW-0732">Signal</keyword>
<dbReference type="CDD" id="cd01908">
    <property type="entry name" value="YafJ"/>
    <property type="match status" value="1"/>
</dbReference>
<organism evidence="3">
    <name type="scientific">Pelagomonas calceolata</name>
    <dbReference type="NCBI Taxonomy" id="35677"/>
    <lineage>
        <taxon>Eukaryota</taxon>
        <taxon>Sar</taxon>
        <taxon>Stramenopiles</taxon>
        <taxon>Ochrophyta</taxon>
        <taxon>Pelagophyceae</taxon>
        <taxon>Pelagomonadales</taxon>
        <taxon>Pelagomonadaceae</taxon>
        <taxon>Pelagomonas</taxon>
    </lineage>
</organism>
<dbReference type="GO" id="GO:0061672">
    <property type="term" value="C:glutathione hydrolase complex"/>
    <property type="evidence" value="ECO:0007669"/>
    <property type="project" value="TreeGrafter"/>
</dbReference>
<reference evidence="4" key="2">
    <citation type="submission" date="2021-11" db="EMBL/GenBank/DDBJ databases">
        <authorList>
            <consortium name="Genoscope - CEA"/>
            <person name="William W."/>
        </authorList>
    </citation>
    <scope>NUCLEOTIDE SEQUENCE</scope>
</reference>
<evidence type="ECO:0000313" key="3">
    <source>
        <dbReference type="EMBL" id="CAE0693486.1"/>
    </source>
</evidence>
<dbReference type="EMBL" id="CAKKNE010000006">
    <property type="protein sequence ID" value="CAH0379993.1"/>
    <property type="molecule type" value="Genomic_DNA"/>
</dbReference>
<name>A0A7S3ZTH6_9STRA</name>
<evidence type="ECO:0000256" key="1">
    <source>
        <dbReference type="SAM" id="SignalP"/>
    </source>
</evidence>
<dbReference type="PROSITE" id="PS51278">
    <property type="entry name" value="GATASE_TYPE_2"/>
    <property type="match status" value="1"/>
</dbReference>
<dbReference type="InterPro" id="IPR029055">
    <property type="entry name" value="Ntn_hydrolases_N"/>
</dbReference>
<dbReference type="PANTHER" id="PTHR43187">
    <property type="entry name" value="GLUTAMINE AMIDOTRANSFERASE DUG3-RELATED"/>
    <property type="match status" value="1"/>
</dbReference>
<evidence type="ECO:0000259" key="2">
    <source>
        <dbReference type="PROSITE" id="PS51278"/>
    </source>
</evidence>
<evidence type="ECO:0000313" key="4">
    <source>
        <dbReference type="EMBL" id="CAH0379993.1"/>
    </source>
</evidence>
<dbReference type="PANTHER" id="PTHR43187:SF1">
    <property type="entry name" value="GLUTAMINE AMIDOTRANSFERASE DUG3-RELATED"/>
    <property type="match status" value="1"/>
</dbReference>
<dbReference type="AlphaFoldDB" id="A0A7S3ZTH6"/>
<feature type="signal peptide" evidence="1">
    <location>
        <begin position="1"/>
        <end position="20"/>
    </location>
</feature>
<reference evidence="3" key="1">
    <citation type="submission" date="2021-01" db="EMBL/GenBank/DDBJ databases">
        <authorList>
            <person name="Corre E."/>
            <person name="Pelletier E."/>
            <person name="Niang G."/>
            <person name="Scheremetjew M."/>
            <person name="Finn R."/>
            <person name="Kale V."/>
            <person name="Holt S."/>
            <person name="Cochrane G."/>
            <person name="Meng A."/>
            <person name="Brown T."/>
            <person name="Cohen L."/>
        </authorList>
    </citation>
    <scope>NUCLEOTIDE SEQUENCE</scope>
    <source>
        <strain evidence="3">CCMP1756</strain>
    </source>
</reference>
<dbReference type="EMBL" id="HBIW01010462">
    <property type="protein sequence ID" value="CAE0693486.1"/>
    <property type="molecule type" value="Transcribed_RNA"/>
</dbReference>
<dbReference type="SUPFAM" id="SSF56235">
    <property type="entry name" value="N-terminal nucleophile aminohydrolases (Ntn hydrolases)"/>
    <property type="match status" value="1"/>
</dbReference>
<dbReference type="Proteomes" id="UP000789595">
    <property type="component" value="Unassembled WGS sequence"/>
</dbReference>
<dbReference type="InterPro" id="IPR052373">
    <property type="entry name" value="Gamma-glu_amide_hydrolase"/>
</dbReference>
<keyword evidence="5" id="KW-1185">Reference proteome</keyword>
<evidence type="ECO:0000313" key="5">
    <source>
        <dbReference type="Proteomes" id="UP000789595"/>
    </source>
</evidence>
<dbReference type="GO" id="GO:0006751">
    <property type="term" value="P:glutathione catabolic process"/>
    <property type="evidence" value="ECO:0007669"/>
    <property type="project" value="TreeGrafter"/>
</dbReference>
<dbReference type="GO" id="GO:0008242">
    <property type="term" value="F:omega peptidase activity"/>
    <property type="evidence" value="ECO:0007669"/>
    <property type="project" value="TreeGrafter"/>
</dbReference>
<proteinExistence type="predicted"/>
<dbReference type="GO" id="GO:0005737">
    <property type="term" value="C:cytoplasm"/>
    <property type="evidence" value="ECO:0007669"/>
    <property type="project" value="TreeGrafter"/>
</dbReference>
<feature type="domain" description="Glutamine amidotransferase type-2" evidence="2">
    <location>
        <begin position="21"/>
        <end position="337"/>
    </location>
</feature>
<dbReference type="Gene3D" id="3.60.20.10">
    <property type="entry name" value="Glutamine Phosphoribosylpyrophosphate, subunit 1, domain 1"/>
    <property type="match status" value="1"/>
</dbReference>
<protein>
    <recommendedName>
        <fullName evidence="2">Glutamine amidotransferase type-2 domain-containing protein</fullName>
    </recommendedName>
</protein>
<sequence length="419" mass="46153">MMSYCKLLLLWAAAARPVAACRFIAYCGNRTVDARKLLLDGENNLLALATSRPLLPALSLSRHYDEAQVPLRNVEKNLDGYGVSWYEEGESFPRRVRSANPIIKDNVSDATFQNLLDGRAVPMLFRASLDVCVEEPQPPSQVALESRAVFAHVRAASPNSTQKETNSHPFAFHTLTWLHNGHVWGFEKFREQLIAKLPRKLLPLVAGDTDSELAGAVFASHLAGFPYRKTYDLVALRAAMLATVANLRERSLRVHESEGSDVCPDMPPSSLNFAVSDGTSLVVIRFRSSMSEDPPTLYYRIVPEGVIVASEPSSSDAETLREWTLLGKNRMLSYSPSTGVHVECVCPHSCDDDVSAAAHFSGRSEADAVVGKGLVWYAAATVLAFLLGRRWPARSLSEELALSVVTVLLAWWCLTTPPW</sequence>
<feature type="chain" id="PRO_5035593879" description="Glutamine amidotransferase type-2 domain-containing protein" evidence="1">
    <location>
        <begin position="21"/>
        <end position="419"/>
    </location>
</feature>
<gene>
    <name evidence="3" type="ORF">PCAL00307_LOCUS8922</name>
    <name evidence="4" type="ORF">PECAL_6P16310</name>
</gene>